<dbReference type="Pfam" id="PF03061">
    <property type="entry name" value="4HBT"/>
    <property type="match status" value="1"/>
</dbReference>
<comment type="caution">
    <text evidence="4">The sequence shown here is derived from an EMBL/GenBank/DDBJ whole genome shotgun (WGS) entry which is preliminary data.</text>
</comment>
<dbReference type="EMBL" id="JXBL01000001">
    <property type="protein sequence ID" value="KIE43740.1"/>
    <property type="molecule type" value="Genomic_DNA"/>
</dbReference>
<evidence type="ECO:0000256" key="1">
    <source>
        <dbReference type="ARBA" id="ARBA00005953"/>
    </source>
</evidence>
<dbReference type="Gene3D" id="3.10.129.10">
    <property type="entry name" value="Hotdog Thioesterase"/>
    <property type="match status" value="1"/>
</dbReference>
<dbReference type="InterPro" id="IPR008272">
    <property type="entry name" value="HB-CoA_thioesterase_AS"/>
</dbReference>
<dbReference type="FunFam" id="3.10.129.10:FF:000004">
    <property type="entry name" value="Tol-pal system-associated acyl-CoA thioesterase"/>
    <property type="match status" value="1"/>
</dbReference>
<feature type="domain" description="Thioesterase" evidence="3">
    <location>
        <begin position="13"/>
        <end position="91"/>
    </location>
</feature>
<dbReference type="Proteomes" id="UP000031433">
    <property type="component" value="Unassembled WGS sequence"/>
</dbReference>
<dbReference type="InterPro" id="IPR050563">
    <property type="entry name" value="4-hydroxybenzoyl-CoA_TE"/>
</dbReference>
<dbReference type="NCBIfam" id="TIGR00051">
    <property type="entry name" value="YbgC/FadM family acyl-CoA thioesterase"/>
    <property type="match status" value="1"/>
</dbReference>
<organism evidence="4 5">
    <name type="scientific">Geobacter soli</name>
    <dbReference type="NCBI Taxonomy" id="1510391"/>
    <lineage>
        <taxon>Bacteria</taxon>
        <taxon>Pseudomonadati</taxon>
        <taxon>Thermodesulfobacteriota</taxon>
        <taxon>Desulfuromonadia</taxon>
        <taxon>Geobacterales</taxon>
        <taxon>Geobacteraceae</taxon>
        <taxon>Geobacter</taxon>
    </lineage>
</organism>
<protein>
    <submittedName>
        <fullName evidence="4">Acyl-CoA thioesterase</fullName>
    </submittedName>
</protein>
<keyword evidence="5" id="KW-1185">Reference proteome</keyword>
<evidence type="ECO:0000256" key="2">
    <source>
        <dbReference type="ARBA" id="ARBA00022801"/>
    </source>
</evidence>
<dbReference type="AlphaFoldDB" id="A0A0C1U7Y5"/>
<reference evidence="4 5" key="1">
    <citation type="submission" date="2015-01" db="EMBL/GenBank/DDBJ databases">
        <title>Genome sequence of the anaerobic bacterium Geobacter soli GSS01, a dissimilatory Fe(III) reducer from soil.</title>
        <authorList>
            <person name="Yang G."/>
            <person name="Zhou S."/>
        </authorList>
    </citation>
    <scope>NUCLEOTIDE SEQUENCE [LARGE SCALE GENOMIC DNA]</scope>
    <source>
        <strain evidence="4 5">GSS01</strain>
    </source>
</reference>
<proteinExistence type="inferred from homology"/>
<dbReference type="PROSITE" id="PS01328">
    <property type="entry name" value="4HBCOA_THIOESTERASE"/>
    <property type="match status" value="1"/>
</dbReference>
<sequence length="130" mass="14658">MEFRIYYEDTDAGGVVYHARYLGFFERGRCEYLRERGLSVRELADRGCIFPVVRMEIDYRAPAMLDDLVRVETEVLEVGKTSFTVGQQVVRCLDGKLLVGGKVTLVCVGPGMKPKRLPAELVQTLMPEAP</sequence>
<evidence type="ECO:0000313" key="5">
    <source>
        <dbReference type="Proteomes" id="UP000031433"/>
    </source>
</evidence>
<dbReference type="RefSeq" id="WP_039647498.1">
    <property type="nucleotide sequence ID" value="NZ_JXBL01000001.1"/>
</dbReference>
<comment type="similarity">
    <text evidence="1">Belongs to the 4-hydroxybenzoyl-CoA thioesterase family.</text>
</comment>
<evidence type="ECO:0000259" key="3">
    <source>
        <dbReference type="Pfam" id="PF03061"/>
    </source>
</evidence>
<dbReference type="GO" id="GO:0047617">
    <property type="term" value="F:fatty acyl-CoA hydrolase activity"/>
    <property type="evidence" value="ECO:0007669"/>
    <property type="project" value="TreeGrafter"/>
</dbReference>
<dbReference type="CDD" id="cd00586">
    <property type="entry name" value="4HBT"/>
    <property type="match status" value="1"/>
</dbReference>
<evidence type="ECO:0000313" key="4">
    <source>
        <dbReference type="EMBL" id="KIE43740.1"/>
    </source>
</evidence>
<dbReference type="InterPro" id="IPR006684">
    <property type="entry name" value="YbgC/YbaW"/>
</dbReference>
<dbReference type="InterPro" id="IPR029069">
    <property type="entry name" value="HotDog_dom_sf"/>
</dbReference>
<dbReference type="InterPro" id="IPR006683">
    <property type="entry name" value="Thioestr_dom"/>
</dbReference>
<dbReference type="PIRSF" id="PIRSF003230">
    <property type="entry name" value="YbgC"/>
    <property type="match status" value="1"/>
</dbReference>
<name>A0A0C1U7Y5_9BACT</name>
<dbReference type="PANTHER" id="PTHR31793:SF37">
    <property type="entry name" value="ACYL-COA THIOESTER HYDROLASE YBGC"/>
    <property type="match status" value="1"/>
</dbReference>
<keyword evidence="2" id="KW-0378">Hydrolase</keyword>
<accession>A0A0C1U7Y5</accession>
<dbReference type="SUPFAM" id="SSF54637">
    <property type="entry name" value="Thioesterase/thiol ester dehydrase-isomerase"/>
    <property type="match status" value="1"/>
</dbReference>
<dbReference type="PANTHER" id="PTHR31793">
    <property type="entry name" value="4-HYDROXYBENZOYL-COA THIOESTERASE FAMILY MEMBER"/>
    <property type="match status" value="1"/>
</dbReference>
<gene>
    <name evidence="4" type="ORF">SE37_14445</name>
</gene>